<dbReference type="PROSITE" id="PS50887">
    <property type="entry name" value="GGDEF"/>
    <property type="match status" value="1"/>
</dbReference>
<gene>
    <name evidence="4" type="primary">cas10</name>
    <name evidence="4" type="ORF">G3A45_08300</name>
</gene>
<dbReference type="Gene3D" id="3.30.70.270">
    <property type="match status" value="1"/>
</dbReference>
<dbReference type="Pfam" id="PF12469">
    <property type="entry name" value="Cmr2_N"/>
    <property type="match status" value="1"/>
</dbReference>
<dbReference type="InterPro" id="IPR013407">
    <property type="entry name" value="CRISPR-assoc_prot_Cmr2"/>
</dbReference>
<dbReference type="Gene3D" id="3.30.70.2220">
    <property type="entry name" value="CRISPR-Cas system, Cmr2 subunit, D1 domain, cysteine cluster"/>
    <property type="match status" value="1"/>
</dbReference>
<dbReference type="InterPro" id="IPR000160">
    <property type="entry name" value="GGDEF_dom"/>
</dbReference>
<feature type="domain" description="GGDEF" evidence="3">
    <location>
        <begin position="324"/>
        <end position="466"/>
    </location>
</feature>
<dbReference type="InterPro" id="IPR054767">
    <property type="entry name" value="Cas10-Cmr2_palm2"/>
</dbReference>
<dbReference type="NCBIfam" id="TIGR02577">
    <property type="entry name" value="cas_TM1794_Cmr2"/>
    <property type="match status" value="1"/>
</dbReference>
<dbReference type="RefSeq" id="WP_163235147.1">
    <property type="nucleotide sequence ID" value="NZ_CP048617.1"/>
</dbReference>
<dbReference type="InterPro" id="IPR043128">
    <property type="entry name" value="Rev_trsase/Diguanyl_cyclase"/>
</dbReference>
<dbReference type="GO" id="GO:0000166">
    <property type="term" value="F:nucleotide binding"/>
    <property type="evidence" value="ECO:0007669"/>
    <property type="project" value="UniProtKB-KW"/>
</dbReference>
<accession>A0A6P1YD72</accession>
<dbReference type="KEGG" id="cazo:G3A45_08300"/>
<dbReference type="AlphaFoldDB" id="A0A6P1YD72"/>
<keyword evidence="2" id="KW-0051">Antiviral defense</keyword>
<keyword evidence="1" id="KW-0547">Nucleotide-binding</keyword>
<protein>
    <submittedName>
        <fullName evidence="4">Type III-B CRISPR-associated protein Cas10/Cmr2</fullName>
    </submittedName>
</protein>
<reference evidence="4 5" key="1">
    <citation type="submission" date="2020-02" db="EMBL/GenBank/DDBJ databases">
        <title>Thermophilic hydrogen producing bacteria, Caloranaerobacter azorensis.</title>
        <authorList>
            <person name="Baek K."/>
        </authorList>
    </citation>
    <scope>NUCLEOTIDE SEQUENCE [LARGE SCALE GENOMIC DNA]</scope>
    <source>
        <strain evidence="4 5">T3-1</strain>
    </source>
</reference>
<evidence type="ECO:0000256" key="2">
    <source>
        <dbReference type="ARBA" id="ARBA00023118"/>
    </source>
</evidence>
<evidence type="ECO:0000313" key="4">
    <source>
        <dbReference type="EMBL" id="QIB27289.1"/>
    </source>
</evidence>
<name>A0A6P1YD72_9FIRM</name>
<proteinExistence type="predicted"/>
<evidence type="ECO:0000256" key="1">
    <source>
        <dbReference type="ARBA" id="ARBA00022741"/>
    </source>
</evidence>
<evidence type="ECO:0000259" key="3">
    <source>
        <dbReference type="PROSITE" id="PS50887"/>
    </source>
</evidence>
<evidence type="ECO:0000313" key="5">
    <source>
        <dbReference type="Proteomes" id="UP000464452"/>
    </source>
</evidence>
<dbReference type="EMBL" id="CP048617">
    <property type="protein sequence ID" value="QIB27289.1"/>
    <property type="molecule type" value="Genomic_DNA"/>
</dbReference>
<dbReference type="InterPro" id="IPR038242">
    <property type="entry name" value="Cmr2_N"/>
</dbReference>
<organism evidence="4 5">
    <name type="scientific">Caloranaerobacter azorensis</name>
    <dbReference type="NCBI Taxonomy" id="116090"/>
    <lineage>
        <taxon>Bacteria</taxon>
        <taxon>Bacillati</taxon>
        <taxon>Bacillota</taxon>
        <taxon>Tissierellia</taxon>
        <taxon>Tissierellales</taxon>
        <taxon>Thermohalobacteraceae</taxon>
        <taxon>Caloranaerobacter</taxon>
    </lineage>
</organism>
<dbReference type="InterPro" id="IPR024615">
    <property type="entry name" value="CRISPR-assoc_Cmr2_N"/>
</dbReference>
<dbReference type="Pfam" id="PF22335">
    <property type="entry name" value="Cas10-Cmr2_palm2"/>
    <property type="match status" value="1"/>
</dbReference>
<sequence>MKEYLLLFAINPAQRYISQARKVQDLKMGSFILSYITNKTIEELYKSVSETNVQILFPHKSIQKKPNRFVAKVKVDNPKELGKELEQFAKSKFKEIASYVLKEVTNNCIVKKSNPDTLEKQINTYFYVNWVFHELDNDYYSTYCEIEKLVSSVKVLNMFKPLSEVGRKCKLCGERNIVFYRRTDSEESKGTDYIPKKLYIEELSILDSNSPQRYRFEKGEGLCAVCTVKRFGELYFQKESCFEKENLSTAAIAVMNWLDKISIKEQEEYKSLFDNFDEQLYYEENLSEKYAEKYEYIKSENKDNLEKARNMLRNCYKKHGRPPKYYALLVSDGDDMGHWLSGDFLIDKSQLKAFHENMSQELGRYADDIEKIINKPKGKVIYAGGDDVLAFVNLDYLLDTMPSLRTEFPQFDKLVQVKDDIKSSVSCGVVIAHYKEPLEEVLNWARRMEKEAKQQDGKAAFSIVVLRRSGEIQKITMKWEEDDIKPIEILKELVKELKNDKEGFSDTFIRRLEEEGRKFNQIEEYILKSELTRLLNRSCFETCKSKKRGKVEKWAKNLTNVFRYFANYNKDGFEGFISFLKIANFLAKKVTM</sequence>
<dbReference type="Proteomes" id="UP000464452">
    <property type="component" value="Chromosome"/>
</dbReference>
<dbReference type="GO" id="GO:0051607">
    <property type="term" value="P:defense response to virus"/>
    <property type="evidence" value="ECO:0007669"/>
    <property type="project" value="UniProtKB-KW"/>
</dbReference>